<dbReference type="Proteomes" id="UP001469365">
    <property type="component" value="Unassembled WGS sequence"/>
</dbReference>
<comment type="caution">
    <text evidence="1">The sequence shown here is derived from an EMBL/GenBank/DDBJ whole genome shotgun (WGS) entry which is preliminary data.</text>
</comment>
<organism evidence="1 2">
    <name type="scientific">Paenibacillus filicis</name>
    <dbReference type="NCBI Taxonomy" id="669464"/>
    <lineage>
        <taxon>Bacteria</taxon>
        <taxon>Bacillati</taxon>
        <taxon>Bacillota</taxon>
        <taxon>Bacilli</taxon>
        <taxon>Bacillales</taxon>
        <taxon>Paenibacillaceae</taxon>
        <taxon>Paenibacillus</taxon>
    </lineage>
</organism>
<dbReference type="EMBL" id="JBBPCC010000001">
    <property type="protein sequence ID" value="MEK8126961.1"/>
    <property type="molecule type" value="Genomic_DNA"/>
</dbReference>
<gene>
    <name evidence="1" type="ORF">WMW72_03460</name>
</gene>
<protein>
    <submittedName>
        <fullName evidence="1">Nucleotidyltransferase family protein</fullName>
    </submittedName>
</protein>
<name>A0ABU9DFB8_9BACL</name>
<evidence type="ECO:0000313" key="2">
    <source>
        <dbReference type="Proteomes" id="UP001469365"/>
    </source>
</evidence>
<keyword evidence="2" id="KW-1185">Reference proteome</keyword>
<sequence>MLIPFLQALYHLHLPLPRTDEDYKLLLEEIELFVLSTQVQHLLKAAGRYEETPVWFQDKLKQRTAQASYHNMFMKHKEEELLALFEQHAKPVIPLKGVRFAERYFGHFTARVTSDIDLLVPADDLKQTISLVETLGYEFEIVKDHHARLQKKDGLMVELHWTLDKLQWSELSSDPFWQGAEKLEDYQYVKQLSTLHTFYFMCLHGARHQMDSVRYVLDLAQMLYRCEDELNLDEVMAISRRDKTSRRVQAVLSIVYAQFPQLKLRRALPFEHLETHWDYQMIKNARLGIRSNKYYRYKLFFRHFIFDTLKHQVKSVRKAY</sequence>
<dbReference type="RefSeq" id="WP_341414003.1">
    <property type="nucleotide sequence ID" value="NZ_JBBPCC010000001.1"/>
</dbReference>
<accession>A0ABU9DFB8</accession>
<dbReference type="InterPro" id="IPR039498">
    <property type="entry name" value="NTP_transf_5"/>
</dbReference>
<reference evidence="1 2" key="1">
    <citation type="submission" date="2024-04" db="EMBL/GenBank/DDBJ databases">
        <title>draft genome sequnece of Paenibacillus filicis.</title>
        <authorList>
            <person name="Kim D.-U."/>
        </authorList>
    </citation>
    <scope>NUCLEOTIDE SEQUENCE [LARGE SCALE GENOMIC DNA]</scope>
    <source>
        <strain evidence="1 2">KACC14197</strain>
    </source>
</reference>
<dbReference type="Pfam" id="PF14907">
    <property type="entry name" value="NTP_transf_5"/>
    <property type="match status" value="1"/>
</dbReference>
<evidence type="ECO:0000313" key="1">
    <source>
        <dbReference type="EMBL" id="MEK8126961.1"/>
    </source>
</evidence>
<dbReference type="Gene3D" id="3.30.460.40">
    <property type="match status" value="1"/>
</dbReference>
<proteinExistence type="predicted"/>